<name>G4QGA3_GLANF</name>
<evidence type="ECO:0000256" key="1">
    <source>
        <dbReference type="SAM" id="Phobius"/>
    </source>
</evidence>
<dbReference type="GO" id="GO:0015035">
    <property type="term" value="F:protein-disulfide reductase activity"/>
    <property type="evidence" value="ECO:0007669"/>
    <property type="project" value="InterPro"/>
</dbReference>
<dbReference type="OrthoDB" id="7433190at2"/>
<feature type="transmembrane region" description="Helical" evidence="1">
    <location>
        <begin position="12"/>
        <end position="29"/>
    </location>
</feature>
<dbReference type="HOGENOM" id="CLU_1882800_0_0_6"/>
<feature type="transmembrane region" description="Helical" evidence="1">
    <location>
        <begin position="65"/>
        <end position="83"/>
    </location>
</feature>
<dbReference type="RefSeq" id="WP_014108302.1">
    <property type="nucleotide sequence ID" value="NC_016041.1"/>
</dbReference>
<dbReference type="Proteomes" id="UP000009282">
    <property type="component" value="Chromosome"/>
</dbReference>
<gene>
    <name evidence="2" type="ordered locus">GNIT_1304</name>
</gene>
<dbReference type="KEGG" id="gni:GNIT_1304"/>
<keyword evidence="1" id="KW-0472">Membrane</keyword>
<dbReference type="STRING" id="1085623.GNIT_1304"/>
<dbReference type="GO" id="GO:0006457">
    <property type="term" value="P:protein folding"/>
    <property type="evidence" value="ECO:0007669"/>
    <property type="project" value="InterPro"/>
</dbReference>
<evidence type="ECO:0008006" key="4">
    <source>
        <dbReference type="Google" id="ProtNLM"/>
    </source>
</evidence>
<evidence type="ECO:0000313" key="3">
    <source>
        <dbReference type="Proteomes" id="UP000009282"/>
    </source>
</evidence>
<keyword evidence="1" id="KW-1133">Transmembrane helix</keyword>
<evidence type="ECO:0000313" key="2">
    <source>
        <dbReference type="EMBL" id="AEP29428.1"/>
    </source>
</evidence>
<organism evidence="2 3">
    <name type="scientific">Glaciecola nitratireducens (strain JCM 12485 / KCTC 12276 / FR1064)</name>
    <dbReference type="NCBI Taxonomy" id="1085623"/>
    <lineage>
        <taxon>Bacteria</taxon>
        <taxon>Pseudomonadati</taxon>
        <taxon>Pseudomonadota</taxon>
        <taxon>Gammaproteobacteria</taxon>
        <taxon>Alteromonadales</taxon>
        <taxon>Alteromonadaceae</taxon>
        <taxon>Brumicola</taxon>
    </lineage>
</organism>
<keyword evidence="1" id="KW-0812">Transmembrane</keyword>
<dbReference type="EMBL" id="CP003060">
    <property type="protein sequence ID" value="AEP29428.1"/>
    <property type="molecule type" value="Genomic_DNA"/>
</dbReference>
<dbReference type="AlphaFoldDB" id="G4QGA3"/>
<feature type="transmembrane region" description="Helical" evidence="1">
    <location>
        <begin position="103"/>
        <end position="127"/>
    </location>
</feature>
<dbReference type="InterPro" id="IPR003752">
    <property type="entry name" value="DiS_bond_form_DsbB/BdbC"/>
</dbReference>
<keyword evidence="3" id="KW-1185">Reference proteome</keyword>
<dbReference type="GO" id="GO:0016020">
    <property type="term" value="C:membrane"/>
    <property type="evidence" value="ECO:0007669"/>
    <property type="project" value="InterPro"/>
</dbReference>
<dbReference type="eggNOG" id="ENOG50317CF">
    <property type="taxonomic scope" value="Bacteria"/>
</dbReference>
<protein>
    <recommendedName>
        <fullName evidence="4">Disulfide bond formation protein B</fullName>
    </recommendedName>
</protein>
<sequence length="135" mass="15235">MDKALLNCLLNNRKIVGIVAIAICVLAWASELTDLVYVCPYCRAQRTIIGILGLSLLLPNPRNWINLYLASTVAAFGFFVGAFQHFEGWKKIMFGKFEWGEVWFINPWLLSGCALFIISGLLLLIWASPDTQKRL</sequence>
<dbReference type="Pfam" id="PF02600">
    <property type="entry name" value="DsbB"/>
    <property type="match status" value="1"/>
</dbReference>
<accession>G4QGA3</accession>
<proteinExistence type="predicted"/>
<reference evidence="2 3" key="1">
    <citation type="journal article" date="2011" name="J. Bacteriol.">
        <title>Complete genome sequence of seawater bacterium Glaciecola nitratireducens FR1064T.</title>
        <authorList>
            <person name="Bian F."/>
            <person name="Qin Q.L."/>
            <person name="Xie B.B."/>
            <person name="Shu Y.L."/>
            <person name="Zhang X.Y."/>
            <person name="Yu Y."/>
            <person name="Chen B."/>
            <person name="Chen X.L."/>
            <person name="Zhou B.C."/>
            <person name="Zhang Y.Z."/>
        </authorList>
    </citation>
    <scope>NUCLEOTIDE SEQUENCE [LARGE SCALE GENOMIC DNA]</scope>
    <source>
        <strain evidence="3">JCM 12485 / KCTC 12276 / FR1064</strain>
    </source>
</reference>